<proteinExistence type="predicted"/>
<organism evidence="1 2">
    <name type="scientific">Rotaria sordida</name>
    <dbReference type="NCBI Taxonomy" id="392033"/>
    <lineage>
        <taxon>Eukaryota</taxon>
        <taxon>Metazoa</taxon>
        <taxon>Spiralia</taxon>
        <taxon>Gnathifera</taxon>
        <taxon>Rotifera</taxon>
        <taxon>Eurotatoria</taxon>
        <taxon>Bdelloidea</taxon>
        <taxon>Philodinida</taxon>
        <taxon>Philodinidae</taxon>
        <taxon>Rotaria</taxon>
    </lineage>
</organism>
<dbReference type="Proteomes" id="UP000663823">
    <property type="component" value="Unassembled WGS sequence"/>
</dbReference>
<sequence length="11" mass="1418">MYLIRFDHLPL</sequence>
<name>A0A820LHY9_9BILA</name>
<gene>
    <name evidence="1" type="ORF">OTI717_LOCUS43747</name>
</gene>
<feature type="non-terminal residue" evidence="1">
    <location>
        <position position="11"/>
    </location>
</feature>
<protein>
    <submittedName>
        <fullName evidence="1">Uncharacterized protein</fullName>
    </submittedName>
</protein>
<evidence type="ECO:0000313" key="1">
    <source>
        <dbReference type="EMBL" id="CAF4357569.1"/>
    </source>
</evidence>
<comment type="caution">
    <text evidence="1">The sequence shown here is derived from an EMBL/GenBank/DDBJ whole genome shotgun (WGS) entry which is preliminary data.</text>
</comment>
<evidence type="ECO:0000313" key="2">
    <source>
        <dbReference type="Proteomes" id="UP000663823"/>
    </source>
</evidence>
<accession>A0A820LHY9</accession>
<dbReference type="EMBL" id="CAJOAX010065897">
    <property type="protein sequence ID" value="CAF4357569.1"/>
    <property type="molecule type" value="Genomic_DNA"/>
</dbReference>
<reference evidence="1" key="1">
    <citation type="submission" date="2021-02" db="EMBL/GenBank/DDBJ databases">
        <authorList>
            <person name="Nowell W R."/>
        </authorList>
    </citation>
    <scope>NUCLEOTIDE SEQUENCE</scope>
</reference>